<feature type="domain" description="B30.2/SPRY" evidence="10">
    <location>
        <begin position="269"/>
        <end position="462"/>
    </location>
</feature>
<comment type="caution">
    <text evidence="11">The sequence shown here is derived from an EMBL/GenBank/DDBJ whole genome shotgun (WGS) entry which is preliminary data.</text>
</comment>
<evidence type="ECO:0000256" key="3">
    <source>
        <dbReference type="ARBA" id="ARBA00022490"/>
    </source>
</evidence>
<dbReference type="Pfam" id="PF00643">
    <property type="entry name" value="zf-B_box"/>
    <property type="match status" value="1"/>
</dbReference>
<keyword evidence="4" id="KW-0479">Metal-binding</keyword>
<dbReference type="PANTHER" id="PTHR24103">
    <property type="entry name" value="E3 UBIQUITIN-PROTEIN LIGASE TRIM"/>
    <property type="match status" value="1"/>
</dbReference>
<dbReference type="SMART" id="SM00336">
    <property type="entry name" value="BBOX"/>
    <property type="match status" value="1"/>
</dbReference>
<evidence type="ECO:0000256" key="6">
    <source>
        <dbReference type="ARBA" id="ARBA00022833"/>
    </source>
</evidence>
<evidence type="ECO:0000256" key="2">
    <source>
        <dbReference type="ARBA" id="ARBA00008518"/>
    </source>
</evidence>
<dbReference type="EMBL" id="JAUPFM010000010">
    <property type="protein sequence ID" value="KAK2839555.1"/>
    <property type="molecule type" value="Genomic_DNA"/>
</dbReference>
<dbReference type="PROSITE" id="PS50089">
    <property type="entry name" value="ZF_RING_2"/>
    <property type="match status" value="1"/>
</dbReference>
<evidence type="ECO:0000256" key="5">
    <source>
        <dbReference type="ARBA" id="ARBA00022771"/>
    </source>
</evidence>
<dbReference type="Gene3D" id="3.30.40.10">
    <property type="entry name" value="Zinc/RING finger domain, C3HC4 (zinc finger)"/>
    <property type="match status" value="1"/>
</dbReference>
<dbReference type="PROSITE" id="PS50188">
    <property type="entry name" value="B302_SPRY"/>
    <property type="match status" value="1"/>
</dbReference>
<dbReference type="Gene3D" id="2.60.120.920">
    <property type="match status" value="1"/>
</dbReference>
<dbReference type="InterPro" id="IPR003877">
    <property type="entry name" value="SPRY_dom"/>
</dbReference>
<dbReference type="InterPro" id="IPR000315">
    <property type="entry name" value="Znf_B-box"/>
</dbReference>
<dbReference type="InterPro" id="IPR013083">
    <property type="entry name" value="Znf_RING/FYVE/PHD"/>
</dbReference>
<dbReference type="SUPFAM" id="SSF49899">
    <property type="entry name" value="Concanavalin A-like lectins/glucanases"/>
    <property type="match status" value="1"/>
</dbReference>
<dbReference type="SMART" id="SM00184">
    <property type="entry name" value="RING"/>
    <property type="match status" value="1"/>
</dbReference>
<dbReference type="InterPro" id="IPR013320">
    <property type="entry name" value="ConA-like_dom_sf"/>
</dbReference>
<proteinExistence type="inferred from homology"/>
<evidence type="ECO:0000259" key="9">
    <source>
        <dbReference type="PROSITE" id="PS50119"/>
    </source>
</evidence>
<comment type="similarity">
    <text evidence="2">Belongs to the TRIM/RBCC family.</text>
</comment>
<evidence type="ECO:0000256" key="1">
    <source>
        <dbReference type="ARBA" id="ARBA00004496"/>
    </source>
</evidence>
<evidence type="ECO:0008006" key="13">
    <source>
        <dbReference type="Google" id="ProtNLM"/>
    </source>
</evidence>
<dbReference type="GO" id="GO:0008270">
    <property type="term" value="F:zinc ion binding"/>
    <property type="evidence" value="ECO:0007669"/>
    <property type="project" value="UniProtKB-KW"/>
</dbReference>
<evidence type="ECO:0000256" key="7">
    <source>
        <dbReference type="PROSITE-ProRule" id="PRU00024"/>
    </source>
</evidence>
<keyword evidence="3" id="KW-0963">Cytoplasm</keyword>
<dbReference type="Gene3D" id="3.30.160.60">
    <property type="entry name" value="Classic Zinc Finger"/>
    <property type="match status" value="1"/>
</dbReference>
<dbReference type="InterPro" id="IPR006574">
    <property type="entry name" value="PRY"/>
</dbReference>
<keyword evidence="6" id="KW-0862">Zinc</keyword>
<dbReference type="InterPro" id="IPR018957">
    <property type="entry name" value="Znf_C3HC4_RING-type"/>
</dbReference>
<dbReference type="Proteomes" id="UP001187415">
    <property type="component" value="Unassembled WGS sequence"/>
</dbReference>
<gene>
    <name evidence="11" type="ORF">Q5P01_013295</name>
</gene>
<dbReference type="Pfam" id="PF13765">
    <property type="entry name" value="PRY"/>
    <property type="match status" value="1"/>
</dbReference>
<dbReference type="InterPro" id="IPR043136">
    <property type="entry name" value="B30.2/SPRY_sf"/>
</dbReference>
<dbReference type="SMART" id="SM00589">
    <property type="entry name" value="PRY"/>
    <property type="match status" value="1"/>
</dbReference>
<accession>A0AA88MMG5</accession>
<feature type="domain" description="RING-type" evidence="8">
    <location>
        <begin position="14"/>
        <end position="54"/>
    </location>
</feature>
<evidence type="ECO:0000259" key="8">
    <source>
        <dbReference type="PROSITE" id="PS50089"/>
    </source>
</evidence>
<protein>
    <recommendedName>
        <fullName evidence="13">Zinc-binding protein A33-like</fullName>
    </recommendedName>
</protein>
<sequence>MDYSWSAPREQLSCPVCQDIFSDPVLLACSHSFCNDCVQQWWRTKGVRQCPLCKAVSSHRKPTRNLVLKNLCEVFALEVESSQFCHLHKEKFKLYCQDHRAPACVVCRDSKEHRNHRFTPVDEAAELHRNLLGTMLGALREKVKLFSETKANWEKTDGDIRRQAQETEAKIREEFEVLRQFLQSEEGLRIAALKEEEGRKRSMMKDKIAALTRDISALESTIKNIETGLTQDATSFLLQSSELTEEAQRPLPDHPQHVAGALISVAKYLGNMGFSVWCKMKEIVSYTPVVLDPNTAHQHIYPSESLTSVTCGPPQSLPATPERMEQHRSVLGFEGFSSGSHSWDVEVGDGNVWALGAVASGAQRMGDLRSGLWMVRFCNGKFTAFCPSRPPCVIPLKDKPQRIRVHLDWNRGRLSFSDLETHKVIHTFTHTFTDRMFPYFNTWNVHPLTILPMKLYIAVTPVSDNTTIMKMIL</sequence>
<dbReference type="GO" id="GO:0005737">
    <property type="term" value="C:cytoplasm"/>
    <property type="evidence" value="ECO:0007669"/>
    <property type="project" value="UniProtKB-SubCell"/>
</dbReference>
<dbReference type="SUPFAM" id="SSF57845">
    <property type="entry name" value="B-box zinc-binding domain"/>
    <property type="match status" value="1"/>
</dbReference>
<comment type="subcellular location">
    <subcellularLocation>
        <location evidence="1">Cytoplasm</location>
    </subcellularLocation>
</comment>
<dbReference type="CDD" id="cd12893">
    <property type="entry name" value="SPRY_PRY_TRIM35"/>
    <property type="match status" value="1"/>
</dbReference>
<organism evidence="11 12">
    <name type="scientific">Channa striata</name>
    <name type="common">Snakehead murrel</name>
    <name type="synonym">Ophicephalus striatus</name>
    <dbReference type="NCBI Taxonomy" id="64152"/>
    <lineage>
        <taxon>Eukaryota</taxon>
        <taxon>Metazoa</taxon>
        <taxon>Chordata</taxon>
        <taxon>Craniata</taxon>
        <taxon>Vertebrata</taxon>
        <taxon>Euteleostomi</taxon>
        <taxon>Actinopterygii</taxon>
        <taxon>Neopterygii</taxon>
        <taxon>Teleostei</taxon>
        <taxon>Neoteleostei</taxon>
        <taxon>Acanthomorphata</taxon>
        <taxon>Anabantaria</taxon>
        <taxon>Anabantiformes</taxon>
        <taxon>Channoidei</taxon>
        <taxon>Channidae</taxon>
        <taxon>Channa</taxon>
    </lineage>
</organism>
<evidence type="ECO:0000313" key="12">
    <source>
        <dbReference type="Proteomes" id="UP001187415"/>
    </source>
</evidence>
<dbReference type="Pfam" id="PF00097">
    <property type="entry name" value="zf-C3HC4"/>
    <property type="match status" value="1"/>
</dbReference>
<evidence type="ECO:0000256" key="4">
    <source>
        <dbReference type="ARBA" id="ARBA00022723"/>
    </source>
</evidence>
<dbReference type="PRINTS" id="PR01407">
    <property type="entry name" value="BUTYPHLNCDUF"/>
</dbReference>
<evidence type="ECO:0000313" key="11">
    <source>
        <dbReference type="EMBL" id="KAK2839555.1"/>
    </source>
</evidence>
<dbReference type="SUPFAM" id="SSF57850">
    <property type="entry name" value="RING/U-box"/>
    <property type="match status" value="1"/>
</dbReference>
<dbReference type="InterPro" id="IPR050143">
    <property type="entry name" value="TRIM/RBCC"/>
</dbReference>
<name>A0AA88MMG5_CHASR</name>
<dbReference type="Pfam" id="PF00622">
    <property type="entry name" value="SPRY"/>
    <property type="match status" value="1"/>
</dbReference>
<evidence type="ECO:0000259" key="10">
    <source>
        <dbReference type="PROSITE" id="PS50188"/>
    </source>
</evidence>
<dbReference type="PROSITE" id="PS50119">
    <property type="entry name" value="ZF_BBOX"/>
    <property type="match status" value="1"/>
</dbReference>
<keyword evidence="5 7" id="KW-0863">Zinc-finger</keyword>
<dbReference type="InterPro" id="IPR017907">
    <property type="entry name" value="Znf_RING_CS"/>
</dbReference>
<feature type="domain" description="B box-type" evidence="9">
    <location>
        <begin position="80"/>
        <end position="121"/>
    </location>
</feature>
<dbReference type="InterPro" id="IPR003879">
    <property type="entry name" value="Butyrophylin_SPRY"/>
</dbReference>
<dbReference type="PROSITE" id="PS00518">
    <property type="entry name" value="ZF_RING_1"/>
    <property type="match status" value="1"/>
</dbReference>
<dbReference type="InterPro" id="IPR001870">
    <property type="entry name" value="B30.2/SPRY"/>
</dbReference>
<dbReference type="AlphaFoldDB" id="A0AA88MMG5"/>
<dbReference type="InterPro" id="IPR001841">
    <property type="entry name" value="Znf_RING"/>
</dbReference>
<reference evidence="11" key="1">
    <citation type="submission" date="2023-07" db="EMBL/GenBank/DDBJ databases">
        <title>Chromosome-level Genome Assembly of Striped Snakehead (Channa striata).</title>
        <authorList>
            <person name="Liu H."/>
        </authorList>
    </citation>
    <scope>NUCLEOTIDE SEQUENCE</scope>
    <source>
        <strain evidence="11">Gz</strain>
        <tissue evidence="11">Muscle</tissue>
    </source>
</reference>
<keyword evidence="12" id="KW-1185">Reference proteome</keyword>